<dbReference type="KEGG" id="jcu:105633888"/>
<feature type="transmembrane region" description="Helical" evidence="10">
    <location>
        <begin position="6"/>
        <end position="23"/>
    </location>
</feature>
<comment type="cofactor">
    <cofactor evidence="1 8">
        <name>heme</name>
        <dbReference type="ChEBI" id="CHEBI:30413"/>
    </cofactor>
</comment>
<evidence type="ECO:0000313" key="11">
    <source>
        <dbReference type="EMBL" id="KDP46408.1"/>
    </source>
</evidence>
<evidence type="ECO:0000256" key="3">
    <source>
        <dbReference type="ARBA" id="ARBA00022617"/>
    </source>
</evidence>
<dbReference type="GO" id="GO:0004497">
    <property type="term" value="F:monooxygenase activity"/>
    <property type="evidence" value="ECO:0007669"/>
    <property type="project" value="UniProtKB-KW"/>
</dbReference>
<name>A0A067LGD1_JATCU</name>
<dbReference type="InterPro" id="IPR036396">
    <property type="entry name" value="Cyt_P450_sf"/>
</dbReference>
<evidence type="ECO:0000256" key="4">
    <source>
        <dbReference type="ARBA" id="ARBA00022723"/>
    </source>
</evidence>
<dbReference type="Pfam" id="PF00067">
    <property type="entry name" value="p450"/>
    <property type="match status" value="1"/>
</dbReference>
<feature type="binding site" description="axial binding residue" evidence="8">
    <location>
        <position position="455"/>
    </location>
    <ligand>
        <name>heme</name>
        <dbReference type="ChEBI" id="CHEBI:30413"/>
    </ligand>
    <ligandPart>
        <name>Fe</name>
        <dbReference type="ChEBI" id="CHEBI:18248"/>
    </ligandPart>
</feature>
<accession>A0A067LGD1</accession>
<keyword evidence="5 9" id="KW-0560">Oxidoreductase</keyword>
<evidence type="ECO:0008006" key="13">
    <source>
        <dbReference type="Google" id="ProtNLM"/>
    </source>
</evidence>
<dbReference type="PRINTS" id="PR00463">
    <property type="entry name" value="EP450I"/>
</dbReference>
<dbReference type="Gene3D" id="1.10.630.10">
    <property type="entry name" value="Cytochrome P450"/>
    <property type="match status" value="1"/>
</dbReference>
<dbReference type="STRING" id="180498.A0A067LGD1"/>
<dbReference type="PANTHER" id="PTHR24296">
    <property type="entry name" value="CYTOCHROME P450"/>
    <property type="match status" value="1"/>
</dbReference>
<evidence type="ECO:0000313" key="12">
    <source>
        <dbReference type="Proteomes" id="UP000027138"/>
    </source>
</evidence>
<evidence type="ECO:0000256" key="1">
    <source>
        <dbReference type="ARBA" id="ARBA00001971"/>
    </source>
</evidence>
<keyword evidence="10" id="KW-0472">Membrane</keyword>
<keyword evidence="10" id="KW-0812">Transmembrane</keyword>
<dbReference type="InterPro" id="IPR002401">
    <property type="entry name" value="Cyt_P450_E_grp-I"/>
</dbReference>
<protein>
    <recommendedName>
        <fullName evidence="13">Cytochrome P450</fullName>
    </recommendedName>
</protein>
<reference evidence="11 12" key="1">
    <citation type="journal article" date="2014" name="PLoS ONE">
        <title>Global Analysis of Gene Expression Profiles in Physic Nut (Jatropha curcas L.) Seedlings Exposed to Salt Stress.</title>
        <authorList>
            <person name="Zhang L."/>
            <person name="Zhang C."/>
            <person name="Wu P."/>
            <person name="Chen Y."/>
            <person name="Li M."/>
            <person name="Jiang H."/>
            <person name="Wu G."/>
        </authorList>
    </citation>
    <scope>NUCLEOTIDE SEQUENCE [LARGE SCALE GENOMIC DNA]</scope>
    <source>
        <strain evidence="12">cv. GZQX0401</strain>
        <tissue evidence="11">Young leaves</tissue>
    </source>
</reference>
<organism evidence="11 12">
    <name type="scientific">Jatropha curcas</name>
    <name type="common">Barbados nut</name>
    <dbReference type="NCBI Taxonomy" id="180498"/>
    <lineage>
        <taxon>Eukaryota</taxon>
        <taxon>Viridiplantae</taxon>
        <taxon>Streptophyta</taxon>
        <taxon>Embryophyta</taxon>
        <taxon>Tracheophyta</taxon>
        <taxon>Spermatophyta</taxon>
        <taxon>Magnoliopsida</taxon>
        <taxon>eudicotyledons</taxon>
        <taxon>Gunneridae</taxon>
        <taxon>Pentapetalae</taxon>
        <taxon>rosids</taxon>
        <taxon>fabids</taxon>
        <taxon>Malpighiales</taxon>
        <taxon>Euphorbiaceae</taxon>
        <taxon>Crotonoideae</taxon>
        <taxon>Jatropheae</taxon>
        <taxon>Jatropha</taxon>
    </lineage>
</organism>
<dbReference type="GO" id="GO:0020037">
    <property type="term" value="F:heme binding"/>
    <property type="evidence" value="ECO:0007669"/>
    <property type="project" value="InterPro"/>
</dbReference>
<dbReference type="EMBL" id="KK914219">
    <property type="protein sequence ID" value="KDP46408.1"/>
    <property type="molecule type" value="Genomic_DNA"/>
</dbReference>
<dbReference type="CDD" id="cd11064">
    <property type="entry name" value="CYP86A"/>
    <property type="match status" value="1"/>
</dbReference>
<evidence type="ECO:0000256" key="9">
    <source>
        <dbReference type="RuleBase" id="RU000461"/>
    </source>
</evidence>
<evidence type="ECO:0000256" key="8">
    <source>
        <dbReference type="PIRSR" id="PIRSR602401-1"/>
    </source>
</evidence>
<dbReference type="OrthoDB" id="1470350at2759"/>
<dbReference type="Proteomes" id="UP000027138">
    <property type="component" value="Unassembled WGS sequence"/>
</dbReference>
<dbReference type="GO" id="GO:0005506">
    <property type="term" value="F:iron ion binding"/>
    <property type="evidence" value="ECO:0007669"/>
    <property type="project" value="InterPro"/>
</dbReference>
<proteinExistence type="inferred from homology"/>
<keyword evidence="12" id="KW-1185">Reference proteome</keyword>
<keyword evidence="6 8" id="KW-0408">Iron</keyword>
<dbReference type="PROSITE" id="PS00086">
    <property type="entry name" value="CYTOCHROME_P450"/>
    <property type="match status" value="1"/>
</dbReference>
<dbReference type="InterPro" id="IPR017972">
    <property type="entry name" value="Cyt_P450_CS"/>
</dbReference>
<comment type="similarity">
    <text evidence="2 9">Belongs to the cytochrome P450 family.</text>
</comment>
<evidence type="ECO:0000256" key="2">
    <source>
        <dbReference type="ARBA" id="ARBA00010617"/>
    </source>
</evidence>
<gene>
    <name evidence="11" type="ORF">JCGZ_10248</name>
</gene>
<dbReference type="GO" id="GO:0016705">
    <property type="term" value="F:oxidoreductase activity, acting on paired donors, with incorporation or reduction of molecular oxygen"/>
    <property type="evidence" value="ECO:0007669"/>
    <property type="project" value="InterPro"/>
</dbReference>
<dbReference type="SUPFAM" id="SSF48264">
    <property type="entry name" value="Cytochrome P450"/>
    <property type="match status" value="1"/>
</dbReference>
<keyword evidence="10" id="KW-1133">Transmembrane helix</keyword>
<dbReference type="PRINTS" id="PR00385">
    <property type="entry name" value="P450"/>
</dbReference>
<keyword evidence="3 8" id="KW-0349">Heme</keyword>
<dbReference type="InterPro" id="IPR001128">
    <property type="entry name" value="Cyt_P450"/>
</dbReference>
<evidence type="ECO:0000256" key="10">
    <source>
        <dbReference type="SAM" id="Phobius"/>
    </source>
</evidence>
<evidence type="ECO:0000256" key="5">
    <source>
        <dbReference type="ARBA" id="ARBA00023002"/>
    </source>
</evidence>
<keyword evidence="7 9" id="KW-0503">Monooxygenase</keyword>
<dbReference type="AlphaFoldDB" id="A0A067LGD1"/>
<sequence length="510" mass="58967">MGILGYGEIVLAFIFLVFLWVWARNRSSPIIYWPVFGMIPQLLWNASRIHDFSTYVLQCYGGTFLVKGPWFSDLDFLVTSDSMNIHYTLNKNFPNYPKGAESKEIFEPLGDGILNSDCDSWRTQRRIIHSFFKDKRFELAIKTSIEQKILKGLFPVLENASKLRNEIDIQEVFQRFTFDNSCQLVLGFDPNSLSIELPEVPIEKVLGGAEEALLYRHFYPTSLWKLKKWLQIGTEKNLKKAWDILDDFLQQSITRKQKQLSQSRNQIQEEDFDLLTYILTISDEQEDQNGILIKSNRFLRDITLSLLLAGRDTISASLTWLIWVVATHPCVEKKILEELKEYLQVDTKGKSRLFNFGELSKLVYLHAVVCEVLRLYPPLPFNHKVSIEPDILPSGHHIPKNMRIIYSLYSMGRMKEIWGEDCLEFKPERWISETGQIKHVPAYKFIAFGTGPRSCLGKHMALMELKVIACAVIWNYSLQIAENHPISPDISVILHIKNGLKVKVSERSTV</sequence>
<evidence type="ECO:0000256" key="6">
    <source>
        <dbReference type="ARBA" id="ARBA00023004"/>
    </source>
</evidence>
<dbReference type="GO" id="GO:0006629">
    <property type="term" value="P:lipid metabolic process"/>
    <property type="evidence" value="ECO:0007669"/>
    <property type="project" value="UniProtKB-ARBA"/>
</dbReference>
<keyword evidence="4 8" id="KW-0479">Metal-binding</keyword>
<evidence type="ECO:0000256" key="7">
    <source>
        <dbReference type="ARBA" id="ARBA00023033"/>
    </source>
</evidence>